<evidence type="ECO:0000313" key="5">
    <source>
        <dbReference type="Proteomes" id="UP001212152"/>
    </source>
</evidence>
<dbReference type="InterPro" id="IPR000873">
    <property type="entry name" value="AMP-dep_synth/lig_dom"/>
</dbReference>
<organism evidence="4 5">
    <name type="scientific">Geranomyces variabilis</name>
    <dbReference type="NCBI Taxonomy" id="109894"/>
    <lineage>
        <taxon>Eukaryota</taxon>
        <taxon>Fungi</taxon>
        <taxon>Fungi incertae sedis</taxon>
        <taxon>Chytridiomycota</taxon>
        <taxon>Chytridiomycota incertae sedis</taxon>
        <taxon>Chytridiomycetes</taxon>
        <taxon>Spizellomycetales</taxon>
        <taxon>Powellomycetaceae</taxon>
        <taxon>Geranomyces</taxon>
    </lineage>
</organism>
<evidence type="ECO:0000259" key="3">
    <source>
        <dbReference type="Pfam" id="PF13193"/>
    </source>
</evidence>
<dbReference type="Gene3D" id="3.40.50.12780">
    <property type="entry name" value="N-terminal domain of ligase-like"/>
    <property type="match status" value="1"/>
</dbReference>
<name>A0AAD5XPP6_9FUNG</name>
<dbReference type="Pfam" id="PF13193">
    <property type="entry name" value="AMP-binding_C"/>
    <property type="match status" value="1"/>
</dbReference>
<dbReference type="InterPro" id="IPR025110">
    <property type="entry name" value="AMP-bd_C"/>
</dbReference>
<dbReference type="PANTHER" id="PTHR43201">
    <property type="entry name" value="ACYL-COA SYNTHETASE"/>
    <property type="match status" value="1"/>
</dbReference>
<dbReference type="CDD" id="cd05941">
    <property type="entry name" value="MCS"/>
    <property type="match status" value="1"/>
</dbReference>
<feature type="domain" description="AMP-dependent synthetase/ligase" evidence="2">
    <location>
        <begin position="16"/>
        <end position="382"/>
    </location>
</feature>
<dbReference type="InterPro" id="IPR042099">
    <property type="entry name" value="ANL_N_sf"/>
</dbReference>
<reference evidence="4" key="1">
    <citation type="submission" date="2020-05" db="EMBL/GenBank/DDBJ databases">
        <title>Phylogenomic resolution of chytrid fungi.</title>
        <authorList>
            <person name="Stajich J.E."/>
            <person name="Amses K."/>
            <person name="Simmons R."/>
            <person name="Seto K."/>
            <person name="Myers J."/>
            <person name="Bonds A."/>
            <person name="Quandt C.A."/>
            <person name="Barry K."/>
            <person name="Liu P."/>
            <person name="Grigoriev I."/>
            <person name="Longcore J.E."/>
            <person name="James T.Y."/>
        </authorList>
    </citation>
    <scope>NUCLEOTIDE SEQUENCE</scope>
    <source>
        <strain evidence="4">JEL0379</strain>
    </source>
</reference>
<dbReference type="InterPro" id="IPR045851">
    <property type="entry name" value="AMP-bd_C_sf"/>
</dbReference>
<dbReference type="EMBL" id="JADGJQ010000011">
    <property type="protein sequence ID" value="KAJ3181792.1"/>
    <property type="molecule type" value="Genomic_DNA"/>
</dbReference>
<accession>A0AAD5XPP6</accession>
<dbReference type="SUPFAM" id="SSF56801">
    <property type="entry name" value="Acetyl-CoA synthetase-like"/>
    <property type="match status" value="1"/>
</dbReference>
<dbReference type="PROSITE" id="PS00455">
    <property type="entry name" value="AMP_BINDING"/>
    <property type="match status" value="1"/>
</dbReference>
<comment type="similarity">
    <text evidence="1">Belongs to the ATP-dependent AMP-binding enzyme family.</text>
</comment>
<evidence type="ECO:0008006" key="6">
    <source>
        <dbReference type="Google" id="ProtNLM"/>
    </source>
</evidence>
<comment type="caution">
    <text evidence="4">The sequence shown here is derived from an EMBL/GenBank/DDBJ whole genome shotgun (WGS) entry which is preliminary data.</text>
</comment>
<dbReference type="Proteomes" id="UP001212152">
    <property type="component" value="Unassembled WGS sequence"/>
</dbReference>
<dbReference type="Pfam" id="PF00501">
    <property type="entry name" value="AMP-binding"/>
    <property type="match status" value="1"/>
</dbReference>
<keyword evidence="5" id="KW-1185">Reference proteome</keyword>
<dbReference type="Gene3D" id="3.30.300.30">
    <property type="match status" value="1"/>
</dbReference>
<protein>
    <recommendedName>
        <fullName evidence="6">Long-chain fatty acid--CoA ligase</fullName>
    </recommendedName>
</protein>
<feature type="domain" description="AMP-binding enzyme C-terminal" evidence="3">
    <location>
        <begin position="434"/>
        <end position="510"/>
    </location>
</feature>
<sequence length="524" mass="57366">MTVTTSANLPPIAQAAIARRNAPAIVSNGGAHQTYGQLLNSAALVHRRLVERSAVELEGQRIAFLCPPSFDFVAVQWGAWAARSIAVPLCTTHPPAELEYTLRDSGAAVVVYHPSFEDRLEPLREKLASVAWISLEDVMAAEDADETVSNAADLLSEEDEAAWKDRGALMIYTSGTTGKPKAVLTTHGNIQAQVKSLAEAWKFTPQDRILNVLPLHHVHALSMPLWSGATCEFMPFHAAHVWERWMSEKRDLTAFMAVPTVYAKLLQYYDTMSPTQQAAARDACRQFRLMVSGSAALPDGLFRKWEAVSGHQLLERYGMTEIGMALGNPYAGPRIPGTVGKPFPGVGISIRDASGADALADADGTVSGDLFVSGPQVFKEYWNKPEATQKELSADGWFRTGDLVSRDANGVHRILGRASVDIIKSSGYKISAPEIEREAMSCPIVKDIAVLGLKNEEYGETIAAMVVFAEGEEEANVATLKTFLKDKLAHYKIPRRYLAVKELPRNVMGKVNKKQLVGYFDDQQ</sequence>
<dbReference type="PANTHER" id="PTHR43201:SF8">
    <property type="entry name" value="ACYL-COA SYNTHETASE FAMILY MEMBER 3"/>
    <property type="match status" value="1"/>
</dbReference>
<gene>
    <name evidence="4" type="ORF">HDU87_000810</name>
</gene>
<dbReference type="GO" id="GO:0031956">
    <property type="term" value="F:medium-chain fatty acid-CoA ligase activity"/>
    <property type="evidence" value="ECO:0007669"/>
    <property type="project" value="TreeGrafter"/>
</dbReference>
<evidence type="ECO:0000256" key="1">
    <source>
        <dbReference type="ARBA" id="ARBA00006432"/>
    </source>
</evidence>
<dbReference type="GO" id="GO:0006631">
    <property type="term" value="P:fatty acid metabolic process"/>
    <property type="evidence" value="ECO:0007669"/>
    <property type="project" value="TreeGrafter"/>
</dbReference>
<proteinExistence type="inferred from homology"/>
<evidence type="ECO:0000313" key="4">
    <source>
        <dbReference type="EMBL" id="KAJ3181792.1"/>
    </source>
</evidence>
<dbReference type="InterPro" id="IPR020845">
    <property type="entry name" value="AMP-binding_CS"/>
</dbReference>
<dbReference type="AlphaFoldDB" id="A0AAD5XPP6"/>
<evidence type="ECO:0000259" key="2">
    <source>
        <dbReference type="Pfam" id="PF00501"/>
    </source>
</evidence>